<gene>
    <name evidence="1" type="ORF">NCTC8081_00589</name>
</gene>
<sequence length="530" mass="61805">MDIAIDINDFLNERLVNANELKDKINKTISVNKKRFICSQCGEYVAYVFSKDNKMKAHFKHGKYGECDLRANSGIYQSVDDKLGLNLYIKKNNKNFDLLIGFNKIESDVFSGLINSKAKIEVIGSDKDIFEVNNHNFVEGEKNYKKLSNISSRYMLKFNPENIKSTLEKKFGNNVTGIRNNIGLFTFNETGGRLIRINEEVETNTEYYLVKRTGNISFKKDSIEINEVGNLNLKNEFFTYNVSKINFKPKDRQAYKELSIWLREVLKVKLVEKSSQLITLWPATIKSDIEEFYYENKEYIFSKFETYVGNSSLSIHFNNELKHNYGLKINSNSFINKLKLEEYKIRISFNENDYLISKIYDKKNDISLGYEKIIEFFDINDNEISYGECTKLPVKNKIKIRSNLSCEVIQLKSNGRIKRININKDIFFYIDDISFGDEIFINGAGFGEYNLYFNKITENNKFDDEKLYLKLKKSSGPLIKNNLIIKYIISNISKKTKIYNIIRGYMIEGAFPQGAYKYLKEIERGLIRNA</sequence>
<organism evidence="1 2">
    <name type="scientific">Clostridium perfringens</name>
    <dbReference type="NCBI Taxonomy" id="1502"/>
    <lineage>
        <taxon>Bacteria</taxon>
        <taxon>Bacillati</taxon>
        <taxon>Bacillota</taxon>
        <taxon>Clostridia</taxon>
        <taxon>Eubacteriales</taxon>
        <taxon>Clostridiaceae</taxon>
        <taxon>Clostridium</taxon>
    </lineage>
</organism>
<dbReference type="RefSeq" id="WP_111945322.1">
    <property type="nucleotide sequence ID" value="NZ_CATNYA010000024.1"/>
</dbReference>
<evidence type="ECO:0000313" key="2">
    <source>
        <dbReference type="Proteomes" id="UP000250234"/>
    </source>
</evidence>
<dbReference type="EMBL" id="UAWO01000002">
    <property type="protein sequence ID" value="SQC06479.1"/>
    <property type="molecule type" value="Genomic_DNA"/>
</dbReference>
<proteinExistence type="predicted"/>
<protein>
    <submittedName>
        <fullName evidence="1">Uncharacterized protein</fullName>
    </submittedName>
</protein>
<evidence type="ECO:0000313" key="1">
    <source>
        <dbReference type="EMBL" id="SQC06479.1"/>
    </source>
</evidence>
<name>A0A2X3E3X4_CLOPF</name>
<dbReference type="Proteomes" id="UP000250234">
    <property type="component" value="Unassembled WGS sequence"/>
</dbReference>
<accession>A0A2X3E3X4</accession>
<dbReference type="AlphaFoldDB" id="A0A2X3E3X4"/>
<reference evidence="1 2" key="1">
    <citation type="submission" date="2018-06" db="EMBL/GenBank/DDBJ databases">
        <authorList>
            <consortium name="Pathogen Informatics"/>
            <person name="Doyle S."/>
        </authorList>
    </citation>
    <scope>NUCLEOTIDE SEQUENCE [LARGE SCALE GENOMIC DNA]</scope>
    <source>
        <strain evidence="1 2">NCTC8081</strain>
    </source>
</reference>